<sequence>MEVENLESHLKYVNANGVTLNIDERLNLDLSLQKLHLDFNFEELLFWGKVNGVVNDYYIAVALEYVGVQDFPKKHFFWCSSANWIFASLPQPHLGLRHIFDKIQVYFSGEFDRVVIDAHGKSELLDVAEAHHGKAKPLEIPAKGVSELDRLAYAVHAIESDCQVVPVGSFKMTPIKEVRRNEAFRGLSADGAFTIQNYQHFRQVQNRDKREQLDRDEGIYNDMFLDEISSDFPQGSWNILKDTTQQVAIIRNKLWPGYYAYHRIYTNIFGGVYIGNGIKNLDLPFMI</sequence>
<evidence type="ECO:0000256" key="1">
    <source>
        <dbReference type="ARBA" id="ARBA00004611"/>
    </source>
</evidence>
<dbReference type="GO" id="GO:0060294">
    <property type="term" value="P:cilium movement involved in cell motility"/>
    <property type="evidence" value="ECO:0007669"/>
    <property type="project" value="InterPro"/>
</dbReference>
<dbReference type="Pfam" id="PF04712">
    <property type="entry name" value="Radial_spoke"/>
    <property type="match status" value="1"/>
</dbReference>
<proteinExistence type="inferred from homology"/>
<dbReference type="Proteomes" id="UP000039865">
    <property type="component" value="Unassembled WGS sequence"/>
</dbReference>
<dbReference type="PANTHER" id="PTHR22069">
    <property type="entry name" value="MITOCHONDRIAL RIBOSOMAL PROTEIN S18"/>
    <property type="match status" value="1"/>
</dbReference>
<evidence type="ECO:0000256" key="6">
    <source>
        <dbReference type="ARBA" id="ARBA00023212"/>
    </source>
</evidence>
<evidence type="ECO:0000256" key="8">
    <source>
        <dbReference type="ARBA" id="ARBA00037822"/>
    </source>
</evidence>
<keyword evidence="2" id="KW-0963">Cytoplasm</keyword>
<dbReference type="InterPro" id="IPR006802">
    <property type="entry name" value="Radial_spoke"/>
</dbReference>
<dbReference type="OMA" id="APRGAYY"/>
<dbReference type="InParanoid" id="A0A078AJW4"/>
<dbReference type="EMBL" id="CCKQ01010647">
    <property type="protein sequence ID" value="CDW82181.1"/>
    <property type="molecule type" value="Genomic_DNA"/>
</dbReference>
<reference evidence="11 12" key="1">
    <citation type="submission" date="2014-06" db="EMBL/GenBank/DDBJ databases">
        <authorList>
            <person name="Swart Estienne"/>
        </authorList>
    </citation>
    <scope>NUCLEOTIDE SEQUENCE [LARGE SCALE GENOMIC DNA]</scope>
    <source>
        <strain evidence="11 12">130c</strain>
    </source>
</reference>
<dbReference type="OrthoDB" id="10258956at2759"/>
<keyword evidence="4" id="KW-0282">Flagellum</keyword>
<evidence type="ECO:0000256" key="7">
    <source>
        <dbReference type="ARBA" id="ARBA00023273"/>
    </source>
</evidence>
<dbReference type="GO" id="GO:0035082">
    <property type="term" value="P:axoneme assembly"/>
    <property type="evidence" value="ECO:0007669"/>
    <property type="project" value="InterPro"/>
</dbReference>
<dbReference type="AlphaFoldDB" id="A0A078AJW4"/>
<comment type="similarity">
    <text evidence="9">Belongs to the flagellar radial spoke RSP9 family.</text>
</comment>
<evidence type="ECO:0000256" key="5">
    <source>
        <dbReference type="ARBA" id="ARBA00023069"/>
    </source>
</evidence>
<evidence type="ECO:0000256" key="2">
    <source>
        <dbReference type="ARBA" id="ARBA00022490"/>
    </source>
</evidence>
<dbReference type="PANTHER" id="PTHR22069:SF0">
    <property type="entry name" value="RADIAL SPOKE HEAD PROTEIN 9 HOMOLOG"/>
    <property type="match status" value="1"/>
</dbReference>
<organism evidence="11 12">
    <name type="scientific">Stylonychia lemnae</name>
    <name type="common">Ciliate</name>
    <dbReference type="NCBI Taxonomy" id="5949"/>
    <lineage>
        <taxon>Eukaryota</taxon>
        <taxon>Sar</taxon>
        <taxon>Alveolata</taxon>
        <taxon>Ciliophora</taxon>
        <taxon>Intramacronucleata</taxon>
        <taxon>Spirotrichea</taxon>
        <taxon>Stichotrichia</taxon>
        <taxon>Sporadotrichida</taxon>
        <taxon>Oxytrichidae</taxon>
        <taxon>Stylonychinae</taxon>
        <taxon>Stylonychia</taxon>
    </lineage>
</organism>
<keyword evidence="6" id="KW-0206">Cytoskeleton</keyword>
<keyword evidence="5" id="KW-0969">Cilium</keyword>
<keyword evidence="3" id="KW-0970">Cilium biogenesis/degradation</keyword>
<evidence type="ECO:0000256" key="9">
    <source>
        <dbReference type="ARBA" id="ARBA00038319"/>
    </source>
</evidence>
<protein>
    <recommendedName>
        <fullName evidence="10">Radial spoke head protein 9 homolog</fullName>
    </recommendedName>
</protein>
<dbReference type="InterPro" id="IPR055316">
    <property type="entry name" value="RSP9"/>
</dbReference>
<gene>
    <name evidence="11" type="primary">Contig18584.g19748</name>
    <name evidence="11" type="ORF">STYLEM_11210</name>
</gene>
<keyword evidence="12" id="KW-1185">Reference proteome</keyword>
<evidence type="ECO:0000313" key="12">
    <source>
        <dbReference type="Proteomes" id="UP000039865"/>
    </source>
</evidence>
<evidence type="ECO:0000313" key="11">
    <source>
        <dbReference type="EMBL" id="CDW82181.1"/>
    </source>
</evidence>
<evidence type="ECO:0000256" key="4">
    <source>
        <dbReference type="ARBA" id="ARBA00022846"/>
    </source>
</evidence>
<name>A0A078AJW4_STYLE</name>
<evidence type="ECO:0000256" key="10">
    <source>
        <dbReference type="ARBA" id="ARBA00041080"/>
    </source>
</evidence>
<dbReference type="GO" id="GO:0001534">
    <property type="term" value="C:radial spoke"/>
    <property type="evidence" value="ECO:0007669"/>
    <property type="project" value="InterPro"/>
</dbReference>
<dbReference type="GO" id="GO:0044458">
    <property type="term" value="P:motile cilium assembly"/>
    <property type="evidence" value="ECO:0007669"/>
    <property type="project" value="TreeGrafter"/>
</dbReference>
<comment type="subcellular location">
    <subcellularLocation>
        <location evidence="8">Cell projection</location>
        <location evidence="8">Kinocilium</location>
    </subcellularLocation>
    <subcellularLocation>
        <location evidence="1">Cytoplasm</location>
        <location evidence="1">Cytoskeleton</location>
        <location evidence="1">Flagellum axoneme</location>
    </subcellularLocation>
</comment>
<accession>A0A078AJW4</accession>
<keyword evidence="7" id="KW-0966">Cell projection</keyword>
<evidence type="ECO:0000256" key="3">
    <source>
        <dbReference type="ARBA" id="ARBA00022794"/>
    </source>
</evidence>